<feature type="compositionally biased region" description="Polar residues" evidence="1">
    <location>
        <begin position="38"/>
        <end position="54"/>
    </location>
</feature>
<dbReference type="Proteomes" id="UP000827724">
    <property type="component" value="Unassembled WGS sequence"/>
</dbReference>
<proteinExistence type="predicted"/>
<comment type="caution">
    <text evidence="2">The sequence shown here is derived from an EMBL/GenBank/DDBJ whole genome shotgun (WGS) entry which is preliminary data.</text>
</comment>
<protein>
    <submittedName>
        <fullName evidence="2">Uncharacterized protein</fullName>
    </submittedName>
</protein>
<evidence type="ECO:0000313" key="3">
    <source>
        <dbReference type="Proteomes" id="UP000827724"/>
    </source>
</evidence>
<gene>
    <name evidence="2" type="ORF">Trco_007800</name>
</gene>
<accession>A0A9P8TTE2</accession>
<evidence type="ECO:0000313" key="2">
    <source>
        <dbReference type="EMBL" id="KAH6604354.1"/>
    </source>
</evidence>
<dbReference type="EMBL" id="JAIWOZ010000006">
    <property type="protein sequence ID" value="KAH6604354.1"/>
    <property type="molecule type" value="Genomic_DNA"/>
</dbReference>
<reference evidence="2" key="1">
    <citation type="submission" date="2021-08" db="EMBL/GenBank/DDBJ databases">
        <title>Chromosome-Level Trichoderma cornu-damae using Hi-C Data.</title>
        <authorList>
            <person name="Kim C.S."/>
        </authorList>
    </citation>
    <scope>NUCLEOTIDE SEQUENCE</scope>
    <source>
        <strain evidence="2">KA19-0412C</strain>
    </source>
</reference>
<name>A0A9P8TTE2_9HYPO</name>
<feature type="region of interest" description="Disordered" evidence="1">
    <location>
        <begin position="1"/>
        <end position="93"/>
    </location>
</feature>
<organism evidence="2 3">
    <name type="scientific">Trichoderma cornu-damae</name>
    <dbReference type="NCBI Taxonomy" id="654480"/>
    <lineage>
        <taxon>Eukaryota</taxon>
        <taxon>Fungi</taxon>
        <taxon>Dikarya</taxon>
        <taxon>Ascomycota</taxon>
        <taxon>Pezizomycotina</taxon>
        <taxon>Sordariomycetes</taxon>
        <taxon>Hypocreomycetidae</taxon>
        <taxon>Hypocreales</taxon>
        <taxon>Hypocreaceae</taxon>
        <taxon>Trichoderma</taxon>
    </lineage>
</organism>
<dbReference type="OrthoDB" id="4898128at2759"/>
<sequence>MDRPAPSGYASRDAGHHGDHVLQGGHAILKGDEDTAGQDANVSNAGDSGASKQSRGLGATRPGDFQASTGSSTGFGDGMRQRSTQSHVGPTEP</sequence>
<feature type="compositionally biased region" description="Polar residues" evidence="1">
    <location>
        <begin position="81"/>
        <end position="93"/>
    </location>
</feature>
<dbReference type="AlphaFoldDB" id="A0A9P8TTE2"/>
<evidence type="ECO:0000256" key="1">
    <source>
        <dbReference type="SAM" id="MobiDB-lite"/>
    </source>
</evidence>
<keyword evidence="3" id="KW-1185">Reference proteome</keyword>